<evidence type="ECO:0000256" key="5">
    <source>
        <dbReference type="ARBA" id="ARBA00023315"/>
    </source>
</evidence>
<evidence type="ECO:0000256" key="1">
    <source>
        <dbReference type="ARBA" id="ARBA00009943"/>
    </source>
</evidence>
<evidence type="ECO:0008006" key="9">
    <source>
        <dbReference type="Google" id="ProtNLM"/>
    </source>
</evidence>
<sequence>MTEIQQSPLYASYIEKLGWAVDRVENSYVFIKKFPIIGSLVKIQRVTSLPSLSKLHPVLTKYHVGQISVEPDSSIPQKQFDAWCANLTKRVRLMRSPFLPTKTLRIDLEPDEAVIFSRFAEAKRRAVRRAQKNNLQIYKSTNIDEFIRLKNKSVGFLGFITSYGVKKLWQTFPKNQKTILVDTHLTSGILLLFWDKIAYYWLAGATRQGKKLFAPTLLVWEALKLSKKRGCKQFDFVGVWDERTPRQNLKWKGFTKFKEGFGGKPMYYPILR</sequence>
<comment type="similarity">
    <text evidence="1">Belongs to the FemABX family.</text>
</comment>
<keyword evidence="5" id="KW-0012">Acyltransferase</keyword>
<comment type="caution">
    <text evidence="7">The sequence shown here is derived from an EMBL/GenBank/DDBJ whole genome shotgun (WGS) entry which is preliminary data.</text>
</comment>
<keyword evidence="6" id="KW-0961">Cell wall biogenesis/degradation</keyword>
<dbReference type="InterPro" id="IPR003447">
    <property type="entry name" value="FEMABX"/>
</dbReference>
<dbReference type="EMBL" id="MFJV01000001">
    <property type="protein sequence ID" value="OGG24190.1"/>
    <property type="molecule type" value="Genomic_DNA"/>
</dbReference>
<dbReference type="InterPro" id="IPR050644">
    <property type="entry name" value="PG_Glycine_Bridge_Synth"/>
</dbReference>
<evidence type="ECO:0000313" key="8">
    <source>
        <dbReference type="Proteomes" id="UP000178759"/>
    </source>
</evidence>
<reference evidence="7 8" key="1">
    <citation type="journal article" date="2016" name="Nat. Commun.">
        <title>Thousands of microbial genomes shed light on interconnected biogeochemical processes in an aquifer system.</title>
        <authorList>
            <person name="Anantharaman K."/>
            <person name="Brown C.T."/>
            <person name="Hug L.A."/>
            <person name="Sharon I."/>
            <person name="Castelle C.J."/>
            <person name="Probst A.J."/>
            <person name="Thomas B.C."/>
            <person name="Singh A."/>
            <person name="Wilkins M.J."/>
            <person name="Karaoz U."/>
            <person name="Brodie E.L."/>
            <person name="Williams K.H."/>
            <person name="Hubbard S.S."/>
            <person name="Banfield J.F."/>
        </authorList>
    </citation>
    <scope>NUCLEOTIDE SEQUENCE [LARGE SCALE GENOMIC DNA]</scope>
</reference>
<protein>
    <recommendedName>
        <fullName evidence="9">BioF2-like acetyltransferase domain-containing protein</fullName>
    </recommendedName>
</protein>
<dbReference type="GO" id="GO:0009252">
    <property type="term" value="P:peptidoglycan biosynthetic process"/>
    <property type="evidence" value="ECO:0007669"/>
    <property type="project" value="UniProtKB-KW"/>
</dbReference>
<evidence type="ECO:0000256" key="2">
    <source>
        <dbReference type="ARBA" id="ARBA00022679"/>
    </source>
</evidence>
<accession>A0A1F6AHH3</accession>
<evidence type="ECO:0000256" key="4">
    <source>
        <dbReference type="ARBA" id="ARBA00022984"/>
    </source>
</evidence>
<dbReference type="Gene3D" id="3.40.630.30">
    <property type="match status" value="1"/>
</dbReference>
<dbReference type="GO" id="GO:0008360">
    <property type="term" value="P:regulation of cell shape"/>
    <property type="evidence" value="ECO:0007669"/>
    <property type="project" value="UniProtKB-KW"/>
</dbReference>
<keyword evidence="3" id="KW-0133">Cell shape</keyword>
<dbReference type="SUPFAM" id="SSF55729">
    <property type="entry name" value="Acyl-CoA N-acyltransferases (Nat)"/>
    <property type="match status" value="1"/>
</dbReference>
<dbReference type="Proteomes" id="UP000178759">
    <property type="component" value="Unassembled WGS sequence"/>
</dbReference>
<dbReference type="PANTHER" id="PTHR36174">
    <property type="entry name" value="LIPID II:GLYCINE GLYCYLTRANSFERASE"/>
    <property type="match status" value="1"/>
</dbReference>
<dbReference type="InterPro" id="IPR016181">
    <property type="entry name" value="Acyl_CoA_acyltransferase"/>
</dbReference>
<dbReference type="PANTHER" id="PTHR36174:SF1">
    <property type="entry name" value="LIPID II:GLYCINE GLYCYLTRANSFERASE"/>
    <property type="match status" value="1"/>
</dbReference>
<dbReference type="GO" id="GO:0016755">
    <property type="term" value="F:aminoacyltransferase activity"/>
    <property type="evidence" value="ECO:0007669"/>
    <property type="project" value="InterPro"/>
</dbReference>
<proteinExistence type="inferred from homology"/>
<dbReference type="PROSITE" id="PS51191">
    <property type="entry name" value="FEMABX"/>
    <property type="match status" value="1"/>
</dbReference>
<dbReference type="STRING" id="1798392.A3A79_03310"/>
<name>A0A1F6AHH3_9BACT</name>
<evidence type="ECO:0000256" key="6">
    <source>
        <dbReference type="ARBA" id="ARBA00023316"/>
    </source>
</evidence>
<evidence type="ECO:0000313" key="7">
    <source>
        <dbReference type="EMBL" id="OGG24190.1"/>
    </source>
</evidence>
<organism evidence="7 8">
    <name type="scientific">Candidatus Gottesmanbacteria bacterium RIFCSPLOWO2_01_FULL_43_11b</name>
    <dbReference type="NCBI Taxonomy" id="1798392"/>
    <lineage>
        <taxon>Bacteria</taxon>
        <taxon>Candidatus Gottesmaniibacteriota</taxon>
    </lineage>
</organism>
<evidence type="ECO:0000256" key="3">
    <source>
        <dbReference type="ARBA" id="ARBA00022960"/>
    </source>
</evidence>
<keyword evidence="4" id="KW-0573">Peptidoglycan synthesis</keyword>
<keyword evidence="2" id="KW-0808">Transferase</keyword>
<gene>
    <name evidence="7" type="ORF">A3A79_03310</name>
</gene>
<dbReference type="AlphaFoldDB" id="A0A1F6AHH3"/>
<dbReference type="Pfam" id="PF02388">
    <property type="entry name" value="FemAB"/>
    <property type="match status" value="1"/>
</dbReference>
<dbReference type="GO" id="GO:0071555">
    <property type="term" value="P:cell wall organization"/>
    <property type="evidence" value="ECO:0007669"/>
    <property type="project" value="UniProtKB-KW"/>
</dbReference>